<gene>
    <name evidence="4" type="ORF">CRG98_024714</name>
</gene>
<organism evidence="4 5">
    <name type="scientific">Punica granatum</name>
    <name type="common">Pomegranate</name>
    <dbReference type="NCBI Taxonomy" id="22663"/>
    <lineage>
        <taxon>Eukaryota</taxon>
        <taxon>Viridiplantae</taxon>
        <taxon>Streptophyta</taxon>
        <taxon>Embryophyta</taxon>
        <taxon>Tracheophyta</taxon>
        <taxon>Spermatophyta</taxon>
        <taxon>Magnoliopsida</taxon>
        <taxon>eudicotyledons</taxon>
        <taxon>Gunneridae</taxon>
        <taxon>Pentapetalae</taxon>
        <taxon>rosids</taxon>
        <taxon>malvids</taxon>
        <taxon>Myrtales</taxon>
        <taxon>Lythraceae</taxon>
        <taxon>Punica</taxon>
    </lineage>
</organism>
<dbReference type="Pfam" id="PF11250">
    <property type="entry name" value="FAF"/>
    <property type="match status" value="1"/>
</dbReference>
<feature type="region of interest" description="Disordered" evidence="2">
    <location>
        <begin position="128"/>
        <end position="157"/>
    </location>
</feature>
<protein>
    <recommendedName>
        <fullName evidence="3">FAF domain-containing protein</fullName>
    </recommendedName>
</protein>
<accession>A0A2I0JFZ7</accession>
<comment type="similarity">
    <text evidence="1">Belongs to the fantastic four family.</text>
</comment>
<sequence length="227" mass="25402">MEPSHDSPASWSPSSYSFFNYFIGEEGCPSLLGSKHVQPRGRRRSKMQRATAGRFPPPIPLLAGPQNLASNMPWVLRRYYTGDGRLVLQEERLVRREYFTAHRSNGRLRLLLNVTLYDDAVAAISNAEEEEDSALDTRAPDCHDDTNNNCENDPDKEERIGHNVIDHRINEEEAEEEIRVTKLKPSLSESSLETPKAIGVMAGKCTLAYNGRRSSSCIFGIPSVPAT</sequence>
<evidence type="ECO:0000313" key="4">
    <source>
        <dbReference type="EMBL" id="PKI54883.1"/>
    </source>
</evidence>
<dbReference type="PANTHER" id="PTHR33155:SF75">
    <property type="entry name" value="OS02G0750800 PROTEIN"/>
    <property type="match status" value="1"/>
</dbReference>
<evidence type="ECO:0000256" key="2">
    <source>
        <dbReference type="SAM" id="MobiDB-lite"/>
    </source>
</evidence>
<dbReference type="PANTHER" id="PTHR33155">
    <property type="entry name" value="FANTASTIC FOUR-LIKE PROTEIN (DUF3049)"/>
    <property type="match status" value="1"/>
</dbReference>
<dbReference type="Proteomes" id="UP000233551">
    <property type="component" value="Unassembled WGS sequence"/>
</dbReference>
<comment type="caution">
    <text evidence="4">The sequence shown here is derived from an EMBL/GenBank/DDBJ whole genome shotgun (WGS) entry which is preliminary data.</text>
</comment>
<feature type="compositionally biased region" description="Basic residues" evidence="2">
    <location>
        <begin position="37"/>
        <end position="47"/>
    </location>
</feature>
<name>A0A2I0JFZ7_PUNGR</name>
<dbReference type="InterPro" id="IPR046431">
    <property type="entry name" value="FAF_dom"/>
</dbReference>
<feature type="domain" description="FAF" evidence="3">
    <location>
        <begin position="54"/>
        <end position="112"/>
    </location>
</feature>
<dbReference type="InterPro" id="IPR021410">
    <property type="entry name" value="FAF"/>
</dbReference>
<reference evidence="4 5" key="1">
    <citation type="submission" date="2017-11" db="EMBL/GenBank/DDBJ databases">
        <title>De-novo sequencing of pomegranate (Punica granatum L.) genome.</title>
        <authorList>
            <person name="Akparov Z."/>
            <person name="Amiraslanov A."/>
            <person name="Hajiyeva S."/>
            <person name="Abbasov M."/>
            <person name="Kaur K."/>
            <person name="Hamwieh A."/>
            <person name="Solovyev V."/>
            <person name="Salamov A."/>
            <person name="Braich B."/>
            <person name="Kosarev P."/>
            <person name="Mahmoud A."/>
            <person name="Hajiyev E."/>
            <person name="Babayeva S."/>
            <person name="Izzatullayeva V."/>
            <person name="Mammadov A."/>
            <person name="Mammadov A."/>
            <person name="Sharifova S."/>
            <person name="Ojaghi J."/>
            <person name="Eynullazada K."/>
            <person name="Bayramov B."/>
            <person name="Abdulazimova A."/>
            <person name="Shahmuradov I."/>
        </authorList>
    </citation>
    <scope>NUCLEOTIDE SEQUENCE [LARGE SCALE GENOMIC DNA]</scope>
    <source>
        <strain evidence="5">cv. AG2017</strain>
        <tissue evidence="4">Leaf</tissue>
    </source>
</reference>
<evidence type="ECO:0000313" key="5">
    <source>
        <dbReference type="Proteomes" id="UP000233551"/>
    </source>
</evidence>
<dbReference type="AlphaFoldDB" id="A0A2I0JFZ7"/>
<evidence type="ECO:0000256" key="1">
    <source>
        <dbReference type="ARBA" id="ARBA00008690"/>
    </source>
</evidence>
<keyword evidence="5" id="KW-1185">Reference proteome</keyword>
<dbReference type="EMBL" id="PGOL01001761">
    <property type="protein sequence ID" value="PKI54883.1"/>
    <property type="molecule type" value="Genomic_DNA"/>
</dbReference>
<evidence type="ECO:0000259" key="3">
    <source>
        <dbReference type="Pfam" id="PF11250"/>
    </source>
</evidence>
<proteinExistence type="inferred from homology"/>
<feature type="region of interest" description="Disordered" evidence="2">
    <location>
        <begin position="33"/>
        <end position="59"/>
    </location>
</feature>